<dbReference type="Pfam" id="PF00293">
    <property type="entry name" value="NUDIX"/>
    <property type="match status" value="1"/>
</dbReference>
<evidence type="ECO:0000313" key="9">
    <source>
        <dbReference type="Proteomes" id="UP001139293"/>
    </source>
</evidence>
<dbReference type="RefSeq" id="WP_248950699.1">
    <property type="nucleotide sequence ID" value="NZ_JAKILB010000008.1"/>
</dbReference>
<evidence type="ECO:0000256" key="6">
    <source>
        <dbReference type="PIRSR" id="PIRSR037599-4"/>
    </source>
</evidence>
<dbReference type="InterPro" id="IPR015797">
    <property type="entry name" value="NUDIX_hydrolase-like_dom_sf"/>
</dbReference>
<evidence type="ECO:0000256" key="3">
    <source>
        <dbReference type="ARBA" id="ARBA00022842"/>
    </source>
</evidence>
<evidence type="ECO:0000256" key="5">
    <source>
        <dbReference type="PIRSR" id="PIRSR037599-3"/>
    </source>
</evidence>
<dbReference type="InterPro" id="IPR000086">
    <property type="entry name" value="NUDIX_hydrolase_dom"/>
</dbReference>
<comment type="caution">
    <text evidence="8">The sequence shown here is derived from an EMBL/GenBank/DDBJ whole genome shotgun (WGS) entry which is preliminary data.</text>
</comment>
<protein>
    <submittedName>
        <fullName evidence="8">GDP-mannose mannosyl hydrolase</fullName>
    </submittedName>
</protein>
<organism evidence="8 9">
    <name type="scientific">Shewanella pneumatophori</name>
    <dbReference type="NCBI Taxonomy" id="314092"/>
    <lineage>
        <taxon>Bacteria</taxon>
        <taxon>Pseudomonadati</taxon>
        <taxon>Pseudomonadota</taxon>
        <taxon>Gammaproteobacteria</taxon>
        <taxon>Alteromonadales</taxon>
        <taxon>Shewanellaceae</taxon>
        <taxon>Shewanella</taxon>
    </lineage>
</organism>
<dbReference type="CDD" id="cd03430">
    <property type="entry name" value="NUDIX_GDPMH_NudD"/>
    <property type="match status" value="1"/>
</dbReference>
<feature type="domain" description="Nudix hydrolase" evidence="7">
    <location>
        <begin position="14"/>
        <end position="154"/>
    </location>
</feature>
<dbReference type="PIRSF" id="PIRSF037599">
    <property type="entry name" value="GDPMH"/>
    <property type="match status" value="1"/>
</dbReference>
<feature type="site" description="Critical for catalysis" evidence="4">
    <location>
        <position position="124"/>
    </location>
</feature>
<keyword evidence="9" id="KW-1185">Reference proteome</keyword>
<dbReference type="NCBIfam" id="NF011963">
    <property type="entry name" value="PRK15434.1"/>
    <property type="match status" value="1"/>
</dbReference>
<keyword evidence="2 8" id="KW-0378">Hydrolase</keyword>
<dbReference type="GO" id="GO:0008727">
    <property type="term" value="F:GDP-mannose mannosyl hydrolase activity"/>
    <property type="evidence" value="ECO:0007669"/>
    <property type="project" value="InterPro"/>
</dbReference>
<evidence type="ECO:0000256" key="4">
    <source>
        <dbReference type="PIRSR" id="PIRSR037599-1"/>
    </source>
</evidence>
<dbReference type="PANTHER" id="PTHR43046">
    <property type="entry name" value="GDP-MANNOSE MANNOSYL HYDROLASE"/>
    <property type="match status" value="1"/>
</dbReference>
<keyword evidence="1 5" id="KW-0479">Metal-binding</keyword>
<dbReference type="EMBL" id="JAKILB010000008">
    <property type="protein sequence ID" value="MCL1139575.1"/>
    <property type="molecule type" value="Genomic_DNA"/>
</dbReference>
<keyword evidence="3 5" id="KW-0460">Magnesium</keyword>
<name>A0A9X1ZGL3_9GAMM</name>
<gene>
    <name evidence="8" type="ORF">L2740_13585</name>
</gene>
<dbReference type="PROSITE" id="PS51462">
    <property type="entry name" value="NUDIX"/>
    <property type="match status" value="1"/>
</dbReference>
<accession>A0A9X1ZGL3</accession>
<dbReference type="SUPFAM" id="SSF55811">
    <property type="entry name" value="Nudix"/>
    <property type="match status" value="1"/>
</dbReference>
<dbReference type="Gene3D" id="3.90.79.10">
    <property type="entry name" value="Nucleoside Triphosphate Pyrophosphohydrolase"/>
    <property type="match status" value="1"/>
</dbReference>
<evidence type="ECO:0000256" key="2">
    <source>
        <dbReference type="ARBA" id="ARBA00022801"/>
    </source>
</evidence>
<dbReference type="InterPro" id="IPR033715">
    <property type="entry name" value="GDPMH"/>
</dbReference>
<dbReference type="AlphaFoldDB" id="A0A9X1ZGL3"/>
<reference evidence="8" key="1">
    <citation type="submission" date="2022-01" db="EMBL/GenBank/DDBJ databases">
        <title>Whole genome-based taxonomy of the Shewanellaceae.</title>
        <authorList>
            <person name="Martin-Rodriguez A.J."/>
        </authorList>
    </citation>
    <scope>NUCLEOTIDE SEQUENCE</scope>
    <source>
        <strain evidence="8">KCTC 23973</strain>
    </source>
</reference>
<feature type="binding site" evidence="5">
    <location>
        <position position="123"/>
    </location>
    <ligand>
        <name>Mg(2+)</name>
        <dbReference type="ChEBI" id="CHEBI:18420"/>
    </ligand>
</feature>
<evidence type="ECO:0000256" key="1">
    <source>
        <dbReference type="ARBA" id="ARBA00022723"/>
    </source>
</evidence>
<feature type="binding site" evidence="5">
    <location>
        <position position="50"/>
    </location>
    <ligand>
        <name>Mg(2+)</name>
        <dbReference type="ChEBI" id="CHEBI:18420"/>
    </ligand>
</feature>
<dbReference type="PANTHER" id="PTHR43046:SF12">
    <property type="entry name" value="GDP-MANNOSE MANNOSYL HYDROLASE"/>
    <property type="match status" value="1"/>
</dbReference>
<dbReference type="Proteomes" id="UP001139293">
    <property type="component" value="Unassembled WGS sequence"/>
</dbReference>
<evidence type="ECO:0000313" key="8">
    <source>
        <dbReference type="EMBL" id="MCL1139575.1"/>
    </source>
</evidence>
<proteinExistence type="predicted"/>
<sequence>MSHLPQEDFKKVVKNTPLISIDLIIKNKLGQVLLGKRNNRPAQGYWFVPGGRIVKDETFDNAFSRLTLFELGKAYSLTSAMFLGPYEHLYCDCFSGDDFTTHYVVLAYELTLNEDLSGLPEEQHSDYRWWDVNKLLNSNIVHDNTKAYFLSSSNKTI</sequence>
<feature type="binding site" evidence="5">
    <location>
        <position position="70"/>
    </location>
    <ligand>
        <name>Mg(2+)</name>
        <dbReference type="ChEBI" id="CHEBI:18420"/>
    </ligand>
</feature>
<comment type="cofactor">
    <cofactor evidence="5">
        <name>Mg(2+)</name>
        <dbReference type="ChEBI" id="CHEBI:18420"/>
    </cofactor>
    <text evidence="5">Binds 1 Mg(2+) ion per subunit.</text>
</comment>
<dbReference type="GO" id="GO:0046872">
    <property type="term" value="F:metal ion binding"/>
    <property type="evidence" value="ECO:0007669"/>
    <property type="project" value="UniProtKB-KW"/>
</dbReference>
<evidence type="ECO:0000259" key="7">
    <source>
        <dbReference type="PROSITE" id="PS51462"/>
    </source>
</evidence>
<feature type="short sequence motif" description="Nudix box" evidence="6">
    <location>
        <begin position="51"/>
        <end position="72"/>
    </location>
</feature>